<dbReference type="SUPFAM" id="SSF48371">
    <property type="entry name" value="ARM repeat"/>
    <property type="match status" value="1"/>
</dbReference>
<accession>A0A1L0CIY0</accession>
<reference evidence="3" key="1">
    <citation type="submission" date="2016-11" db="EMBL/GenBank/DDBJ databases">
        <authorList>
            <person name="Guldener U."/>
        </authorList>
    </citation>
    <scope>NUCLEOTIDE SEQUENCE [LARGE SCALE GENOMIC DNA]</scope>
</reference>
<keyword evidence="3" id="KW-1185">Reference proteome</keyword>
<dbReference type="AlphaFoldDB" id="A0A1L0CIY0"/>
<protein>
    <recommendedName>
        <fullName evidence="4">Protein CAF40</fullName>
    </recommendedName>
</protein>
<proteinExistence type="inferred from homology"/>
<comment type="similarity">
    <text evidence="1">Belongs to the CNOT9 family.</text>
</comment>
<dbReference type="InterPro" id="IPR007216">
    <property type="entry name" value="CNOT9"/>
</dbReference>
<dbReference type="OrthoDB" id="1183224at2759"/>
<dbReference type="PANTHER" id="PTHR12262">
    <property type="entry name" value="CCR4-NOT TRANSCRIPTION COMPLEX SUBUNIT 9"/>
    <property type="match status" value="1"/>
</dbReference>
<dbReference type="Gene3D" id="1.25.10.10">
    <property type="entry name" value="Leucine-rich Repeat Variant"/>
    <property type="match status" value="1"/>
</dbReference>
<dbReference type="VEuPathDB" id="FungiDB:HGUI_00481"/>
<evidence type="ECO:0008006" key="4">
    <source>
        <dbReference type="Google" id="ProtNLM"/>
    </source>
</evidence>
<dbReference type="Pfam" id="PF04078">
    <property type="entry name" value="Rcd1"/>
    <property type="match status" value="2"/>
</dbReference>
<dbReference type="GO" id="GO:0032968">
    <property type="term" value="P:positive regulation of transcription elongation by RNA polymerase II"/>
    <property type="evidence" value="ECO:0007669"/>
    <property type="project" value="EnsemblFungi"/>
</dbReference>
<evidence type="ECO:0000256" key="1">
    <source>
        <dbReference type="ARBA" id="ARBA00006385"/>
    </source>
</evidence>
<dbReference type="InterPro" id="IPR011989">
    <property type="entry name" value="ARM-like"/>
</dbReference>
<evidence type="ECO:0000313" key="2">
    <source>
        <dbReference type="EMBL" id="SGZ38281.1"/>
    </source>
</evidence>
<name>A0A1L0CIY0_9ASCO</name>
<dbReference type="EMBL" id="FQNF01000006">
    <property type="protein sequence ID" value="SGZ38281.1"/>
    <property type="molecule type" value="Genomic_DNA"/>
</dbReference>
<dbReference type="InterPro" id="IPR016024">
    <property type="entry name" value="ARM-type_fold"/>
</dbReference>
<dbReference type="GO" id="GO:0030015">
    <property type="term" value="C:CCR4-NOT core complex"/>
    <property type="evidence" value="ECO:0007669"/>
    <property type="project" value="EnsemblFungi"/>
</dbReference>
<organism evidence="2 3">
    <name type="scientific">Hanseniaspora guilliermondii</name>
    <dbReference type="NCBI Taxonomy" id="56406"/>
    <lineage>
        <taxon>Eukaryota</taxon>
        <taxon>Fungi</taxon>
        <taxon>Dikarya</taxon>
        <taxon>Ascomycota</taxon>
        <taxon>Saccharomycotina</taxon>
        <taxon>Saccharomycetes</taxon>
        <taxon>Saccharomycodales</taxon>
        <taxon>Saccharomycodaceae</taxon>
        <taxon>Hanseniaspora</taxon>
    </lineage>
</organism>
<gene>
    <name evidence="2" type="ORF">HGUI_00481</name>
</gene>
<evidence type="ECO:0000313" key="3">
    <source>
        <dbReference type="Proteomes" id="UP000183365"/>
    </source>
</evidence>
<dbReference type="GO" id="GO:0006402">
    <property type="term" value="P:mRNA catabolic process"/>
    <property type="evidence" value="ECO:0007669"/>
    <property type="project" value="InterPro"/>
</dbReference>
<dbReference type="Proteomes" id="UP000183365">
    <property type="component" value="Unassembled WGS sequence"/>
</dbReference>
<sequence length="337" mass="38782">MSIFDDKTAFNWLTSIYDPNSRNEALLLLGKHRQKFPDLGNVIWNSPGMVTILLQEIIKVYPYLTGNKQYLLTSEISTRICNVLVLFQCIAFDEETRNDLINSEILSYLFPFLQCPQQNNLDATFNKLDVHEKVLKSRPFEYLRLTALGVFGSFVRVDSSNVVEYLISTDLVPQCLIIMETCSELSRIVALFIFMRIVLNKKGLNYVVSSENRVLSVLNVLKGMVYNLQLPKDVQNATNDQSNNGNNPPGRTFKNILRCYLSLCDVKELRPMLRTHLPPELYHVMKNEQKSSKQTHNHKNGLKMETCLVLEHIKKEDPTVYKLQVQLFQLLGMNINS</sequence>